<evidence type="ECO:0000259" key="12">
    <source>
        <dbReference type="SMART" id="SM00387"/>
    </source>
</evidence>
<keyword evidence="14" id="KW-1185">Reference proteome</keyword>
<dbReference type="Pfam" id="PF02518">
    <property type="entry name" value="HATPase_c"/>
    <property type="match status" value="1"/>
</dbReference>
<evidence type="ECO:0000256" key="1">
    <source>
        <dbReference type="ARBA" id="ARBA00004651"/>
    </source>
</evidence>
<keyword evidence="9" id="KW-0902">Two-component regulatory system</keyword>
<keyword evidence="7" id="KW-0067">ATP-binding</keyword>
<evidence type="ECO:0000256" key="8">
    <source>
        <dbReference type="ARBA" id="ARBA00022989"/>
    </source>
</evidence>
<feature type="transmembrane region" description="Helical" evidence="11">
    <location>
        <begin position="76"/>
        <end position="98"/>
    </location>
</feature>
<keyword evidence="3" id="KW-0808">Transferase</keyword>
<evidence type="ECO:0000256" key="3">
    <source>
        <dbReference type="ARBA" id="ARBA00022679"/>
    </source>
</evidence>
<keyword evidence="5" id="KW-0547">Nucleotide-binding</keyword>
<dbReference type="InterPro" id="IPR003594">
    <property type="entry name" value="HATPase_dom"/>
</dbReference>
<dbReference type="RefSeq" id="WP_281761091.1">
    <property type="nucleotide sequence ID" value="NZ_AP026709.1"/>
</dbReference>
<evidence type="ECO:0000256" key="9">
    <source>
        <dbReference type="ARBA" id="ARBA00023012"/>
    </source>
</evidence>
<dbReference type="PANTHER" id="PTHR34220:SF7">
    <property type="entry name" value="SENSOR HISTIDINE KINASE YPDA"/>
    <property type="match status" value="1"/>
</dbReference>
<dbReference type="Pfam" id="PF06580">
    <property type="entry name" value="His_kinase"/>
    <property type="match status" value="1"/>
</dbReference>
<name>A0ABM8B444_9BACT</name>
<keyword evidence="2" id="KW-1003">Cell membrane</keyword>
<accession>A0ABM8B444</accession>
<reference evidence="13 14" key="1">
    <citation type="submission" date="2022-08" db="EMBL/GenBank/DDBJ databases">
        <title>Genome Sequence of the sulphate-reducing bacterium, Pseudodesulfovibrio sp. SYK.</title>
        <authorList>
            <person name="Kondo R."/>
            <person name="Kataoka T."/>
        </authorList>
    </citation>
    <scope>NUCLEOTIDE SEQUENCE [LARGE SCALE GENOMIC DNA]</scope>
    <source>
        <strain evidence="13 14">SYK</strain>
    </source>
</reference>
<protein>
    <submittedName>
        <fullName evidence="13">Transcriptional regulator</fullName>
    </submittedName>
</protein>
<feature type="transmembrane region" description="Helical" evidence="11">
    <location>
        <begin position="45"/>
        <end position="64"/>
    </location>
</feature>
<gene>
    <name evidence="13" type="primary">lytS</name>
    <name evidence="13" type="ORF">SYK_29550</name>
</gene>
<comment type="subcellular location">
    <subcellularLocation>
        <location evidence="1">Cell membrane</location>
        <topology evidence="1">Multi-pass membrane protein</topology>
    </subcellularLocation>
</comment>
<dbReference type="InterPro" id="IPR011620">
    <property type="entry name" value="Sig_transdc_His_kinase_LytS_TM"/>
</dbReference>
<keyword evidence="8 11" id="KW-1133">Transmembrane helix</keyword>
<feature type="transmembrane region" description="Helical" evidence="11">
    <location>
        <begin position="110"/>
        <end position="131"/>
    </location>
</feature>
<evidence type="ECO:0000256" key="11">
    <source>
        <dbReference type="SAM" id="Phobius"/>
    </source>
</evidence>
<organism evidence="13 14">
    <name type="scientific">Pseudodesulfovibrio nedwellii</name>
    <dbReference type="NCBI Taxonomy" id="2973072"/>
    <lineage>
        <taxon>Bacteria</taxon>
        <taxon>Pseudomonadati</taxon>
        <taxon>Thermodesulfobacteriota</taxon>
        <taxon>Desulfovibrionia</taxon>
        <taxon>Desulfovibrionales</taxon>
        <taxon>Desulfovibrionaceae</taxon>
    </lineage>
</organism>
<dbReference type="InterPro" id="IPR036890">
    <property type="entry name" value="HATPase_C_sf"/>
</dbReference>
<proteinExistence type="predicted"/>
<keyword evidence="10 11" id="KW-0472">Membrane</keyword>
<dbReference type="InterPro" id="IPR010559">
    <property type="entry name" value="Sig_transdc_His_kin_internal"/>
</dbReference>
<feature type="domain" description="Histidine kinase/HSP90-like ATPase" evidence="12">
    <location>
        <begin position="456"/>
        <end position="568"/>
    </location>
</feature>
<dbReference type="SMART" id="SM00387">
    <property type="entry name" value="HATPase_c"/>
    <property type="match status" value="1"/>
</dbReference>
<dbReference type="Proteomes" id="UP001317742">
    <property type="component" value="Chromosome"/>
</dbReference>
<dbReference type="InterPro" id="IPR050640">
    <property type="entry name" value="Bact_2-comp_sensor_kinase"/>
</dbReference>
<evidence type="ECO:0000256" key="4">
    <source>
        <dbReference type="ARBA" id="ARBA00022692"/>
    </source>
</evidence>
<dbReference type="PANTHER" id="PTHR34220">
    <property type="entry name" value="SENSOR HISTIDINE KINASE YPDA"/>
    <property type="match status" value="1"/>
</dbReference>
<evidence type="ECO:0000256" key="7">
    <source>
        <dbReference type="ARBA" id="ARBA00022840"/>
    </source>
</evidence>
<evidence type="ECO:0000256" key="6">
    <source>
        <dbReference type="ARBA" id="ARBA00022777"/>
    </source>
</evidence>
<evidence type="ECO:0000313" key="14">
    <source>
        <dbReference type="Proteomes" id="UP001317742"/>
    </source>
</evidence>
<dbReference type="Pfam" id="PF07694">
    <property type="entry name" value="5TM-5TMR_LYT"/>
    <property type="match status" value="1"/>
</dbReference>
<feature type="transmembrane region" description="Helical" evidence="11">
    <location>
        <begin position="12"/>
        <end position="33"/>
    </location>
</feature>
<evidence type="ECO:0000256" key="10">
    <source>
        <dbReference type="ARBA" id="ARBA00023136"/>
    </source>
</evidence>
<sequence>MFEHILDLLVTLIGRFGAMMAIGLFVLTLSPLGKLGVNRRPEKKYRILLAVLFGMLGIMGTYSGDIVFDSYANLRGVYVITGGLLGGPLVGFGAGLIAGGHRLLIDIGGFSSLPCGLATFLEGIIAGYVSIHLKGNNLNWRAALFVGLGGETMHQLMVLTMAKPFDQAVDLVKVIALPMIAVNTFGAVLFVQTLHLLFEYRSKRDSSRISQIMAIANKTVAHLRSGLDEASALETARIIWERVPVAAVDIASNTKVLTHLGIGDDHHLPGEPLRTTATKKVLLSGKPAFLRSKEAIGCDDPNCPLTSAVIVPMRKGNRIVGCLKFYGTDGIPLHTTHFELAKGLAGLFSTQLELQDIQTKNQLLAKAEIRRLQTQINPHFLFNALNTIGAFCRTKPERARSLLSELAMYMRRNLDAGDGFAPIGSELEQVRSYLEIEQARFGDRVKSEWNLDDGVENIEVPTLIIQPLVENSVKHGILGRDDGGTIRIRIGRDNNLVHVHIEDDGVGMNEATLWSVLNSENEFSGEDHIGVRNCNQRLEQIYGPSHMLSIISHPGKGTRVSFTIPHVETAPA</sequence>
<dbReference type="EMBL" id="AP026709">
    <property type="protein sequence ID" value="BDQ38595.1"/>
    <property type="molecule type" value="Genomic_DNA"/>
</dbReference>
<evidence type="ECO:0000256" key="2">
    <source>
        <dbReference type="ARBA" id="ARBA00022475"/>
    </source>
</evidence>
<keyword evidence="6" id="KW-0418">Kinase</keyword>
<dbReference type="Gene3D" id="3.30.565.10">
    <property type="entry name" value="Histidine kinase-like ATPase, C-terminal domain"/>
    <property type="match status" value="1"/>
</dbReference>
<evidence type="ECO:0000256" key="5">
    <source>
        <dbReference type="ARBA" id="ARBA00022741"/>
    </source>
</evidence>
<keyword evidence="4 11" id="KW-0812">Transmembrane</keyword>
<feature type="transmembrane region" description="Helical" evidence="11">
    <location>
        <begin position="175"/>
        <end position="198"/>
    </location>
</feature>
<evidence type="ECO:0000313" key="13">
    <source>
        <dbReference type="EMBL" id="BDQ38595.1"/>
    </source>
</evidence>
<dbReference type="SUPFAM" id="SSF55874">
    <property type="entry name" value="ATPase domain of HSP90 chaperone/DNA topoisomerase II/histidine kinase"/>
    <property type="match status" value="1"/>
</dbReference>